<dbReference type="GO" id="GO:0016020">
    <property type="term" value="C:membrane"/>
    <property type="evidence" value="ECO:0007669"/>
    <property type="project" value="InterPro"/>
</dbReference>
<proteinExistence type="predicted"/>
<protein>
    <submittedName>
        <fullName evidence="1">Uncharacterized protein</fullName>
    </submittedName>
</protein>
<dbReference type="InterPro" id="IPR036734">
    <property type="entry name" value="Neur_chan_lig-bd_sf"/>
</dbReference>
<keyword evidence="2" id="KW-1185">Reference proteome</keyword>
<evidence type="ECO:0000313" key="1">
    <source>
        <dbReference type="EMBL" id="OTF73825.1"/>
    </source>
</evidence>
<sequence length="68" mass="7902">MKIESLSYTTNDLVFDWEESDPLVVEEHIELPQHDLISKDIDYCTTDYSSGTFACVQVIFTVKRRLES</sequence>
<evidence type="ECO:0000313" key="2">
    <source>
        <dbReference type="Proteomes" id="UP000194236"/>
    </source>
</evidence>
<accession>A0A1Y3B3C3</accession>
<dbReference type="GO" id="GO:0005230">
    <property type="term" value="F:extracellular ligand-gated monoatomic ion channel activity"/>
    <property type="evidence" value="ECO:0007669"/>
    <property type="project" value="InterPro"/>
</dbReference>
<dbReference type="Gene3D" id="2.70.170.10">
    <property type="entry name" value="Neurotransmitter-gated ion-channel ligand-binding domain"/>
    <property type="match status" value="1"/>
</dbReference>
<dbReference type="SUPFAM" id="SSF63712">
    <property type="entry name" value="Nicotinic receptor ligand binding domain-like"/>
    <property type="match status" value="1"/>
</dbReference>
<dbReference type="AlphaFoldDB" id="A0A1Y3B3C3"/>
<comment type="caution">
    <text evidence="1">The sequence shown here is derived from an EMBL/GenBank/DDBJ whole genome shotgun (WGS) entry which is preliminary data.</text>
</comment>
<dbReference type="EMBL" id="MUJZ01049929">
    <property type="protein sequence ID" value="OTF73825.1"/>
    <property type="molecule type" value="Genomic_DNA"/>
</dbReference>
<name>A0A1Y3B3C3_EURMA</name>
<dbReference type="OrthoDB" id="407674at2759"/>
<reference evidence="1 2" key="1">
    <citation type="submission" date="2017-03" db="EMBL/GenBank/DDBJ databases">
        <title>Genome Survey of Euroglyphus maynei.</title>
        <authorList>
            <person name="Arlian L.G."/>
            <person name="Morgan M.S."/>
            <person name="Rider S.D."/>
        </authorList>
    </citation>
    <scope>NUCLEOTIDE SEQUENCE [LARGE SCALE GENOMIC DNA]</scope>
    <source>
        <strain evidence="1">Arlian Lab</strain>
        <tissue evidence="1">Whole body</tissue>
    </source>
</reference>
<gene>
    <name evidence="1" type="ORF">BLA29_013053</name>
</gene>
<dbReference type="Proteomes" id="UP000194236">
    <property type="component" value="Unassembled WGS sequence"/>
</dbReference>
<organism evidence="1 2">
    <name type="scientific">Euroglyphus maynei</name>
    <name type="common">Mayne's house dust mite</name>
    <dbReference type="NCBI Taxonomy" id="6958"/>
    <lineage>
        <taxon>Eukaryota</taxon>
        <taxon>Metazoa</taxon>
        <taxon>Ecdysozoa</taxon>
        <taxon>Arthropoda</taxon>
        <taxon>Chelicerata</taxon>
        <taxon>Arachnida</taxon>
        <taxon>Acari</taxon>
        <taxon>Acariformes</taxon>
        <taxon>Sarcoptiformes</taxon>
        <taxon>Astigmata</taxon>
        <taxon>Psoroptidia</taxon>
        <taxon>Analgoidea</taxon>
        <taxon>Pyroglyphidae</taxon>
        <taxon>Pyroglyphinae</taxon>
        <taxon>Euroglyphus</taxon>
    </lineage>
</organism>